<dbReference type="InterPro" id="IPR036515">
    <property type="entry name" value="Transposase_17_sf"/>
</dbReference>
<dbReference type="PANTHER" id="PTHR36966">
    <property type="entry name" value="REP-ASSOCIATED TYROSINE TRANSPOSASE"/>
    <property type="match status" value="1"/>
</dbReference>
<dbReference type="GO" id="GO:0006313">
    <property type="term" value="P:DNA transposition"/>
    <property type="evidence" value="ECO:0007669"/>
    <property type="project" value="InterPro"/>
</dbReference>
<evidence type="ECO:0000313" key="2">
    <source>
        <dbReference type="EMBL" id="SFW27033.1"/>
    </source>
</evidence>
<dbReference type="SMART" id="SM01321">
    <property type="entry name" value="Y1_Tnp"/>
    <property type="match status" value="1"/>
</dbReference>
<dbReference type="InterPro" id="IPR052715">
    <property type="entry name" value="RAYT_transposase"/>
</dbReference>
<evidence type="ECO:0000259" key="1">
    <source>
        <dbReference type="SMART" id="SM01321"/>
    </source>
</evidence>
<name>A0A1K1MVD9_RUMFL</name>
<gene>
    <name evidence="2" type="ORF">SAMN02910280_1408</name>
</gene>
<dbReference type="PANTHER" id="PTHR36966:SF1">
    <property type="entry name" value="REP-ASSOCIATED TYROSINE TRANSPOSASE"/>
    <property type="match status" value="1"/>
</dbReference>
<dbReference type="Proteomes" id="UP000183461">
    <property type="component" value="Unassembled WGS sequence"/>
</dbReference>
<evidence type="ECO:0000313" key="3">
    <source>
        <dbReference type="Proteomes" id="UP000183461"/>
    </source>
</evidence>
<dbReference type="AlphaFoldDB" id="A0A1K1MVD9"/>
<feature type="domain" description="Transposase IS200-like" evidence="1">
    <location>
        <begin position="17"/>
        <end position="164"/>
    </location>
</feature>
<dbReference type="Gene3D" id="3.30.70.1290">
    <property type="entry name" value="Transposase IS200-like"/>
    <property type="match status" value="1"/>
</dbReference>
<proteinExistence type="predicted"/>
<reference evidence="2 3" key="1">
    <citation type="submission" date="2016-11" db="EMBL/GenBank/DDBJ databases">
        <authorList>
            <person name="Jaros S."/>
            <person name="Januszkiewicz K."/>
            <person name="Wedrychowicz H."/>
        </authorList>
    </citation>
    <scope>NUCLEOTIDE SEQUENCE [LARGE SCALE GENOMIC DNA]</scope>
    <source>
        <strain evidence="2 3">YL228</strain>
    </source>
</reference>
<sequence length="177" mass="20798">MDRPVRKEHRLTGYDYSRNGAYFITICTKDKQHYFWDYSKPVGGDAHIAPFVDNINDISTLLPFELSEIGKIVQKYVVSIDGIIKYVIMPNHVHIILKIENDYVPNSGAMWASPPTQSLPKLIRSFKILVTKELGFSPWQRNYYDHIIRSDRELSDIWNYIENNPINWENDELFCKE</sequence>
<dbReference type="RefSeq" id="WP_072299758.1">
    <property type="nucleotide sequence ID" value="NZ_FPIP01000003.1"/>
</dbReference>
<protein>
    <submittedName>
        <fullName evidence="2">REP element-mobilizing transposase RayT</fullName>
    </submittedName>
</protein>
<dbReference type="InterPro" id="IPR002686">
    <property type="entry name" value="Transposase_17"/>
</dbReference>
<organism evidence="2 3">
    <name type="scientific">Ruminococcus flavefaciens</name>
    <dbReference type="NCBI Taxonomy" id="1265"/>
    <lineage>
        <taxon>Bacteria</taxon>
        <taxon>Bacillati</taxon>
        <taxon>Bacillota</taxon>
        <taxon>Clostridia</taxon>
        <taxon>Eubacteriales</taxon>
        <taxon>Oscillospiraceae</taxon>
        <taxon>Ruminococcus</taxon>
    </lineage>
</organism>
<accession>A0A1K1MVD9</accession>
<dbReference type="GO" id="GO:0043565">
    <property type="term" value="F:sequence-specific DNA binding"/>
    <property type="evidence" value="ECO:0007669"/>
    <property type="project" value="TreeGrafter"/>
</dbReference>
<dbReference type="GO" id="GO:0004803">
    <property type="term" value="F:transposase activity"/>
    <property type="evidence" value="ECO:0007669"/>
    <property type="project" value="InterPro"/>
</dbReference>
<dbReference type="SUPFAM" id="SSF143422">
    <property type="entry name" value="Transposase IS200-like"/>
    <property type="match status" value="1"/>
</dbReference>
<dbReference type="EMBL" id="FPIP01000003">
    <property type="protein sequence ID" value="SFW27033.1"/>
    <property type="molecule type" value="Genomic_DNA"/>
</dbReference>